<comment type="similarity">
    <text evidence="1">Belongs to the ABC transporter superfamily.</text>
</comment>
<name>A0ABW1FZE5_9ACTN</name>
<protein>
    <submittedName>
        <fullName evidence="7">ABC transporter ATP-binding protein</fullName>
    </submittedName>
</protein>
<dbReference type="SUPFAM" id="SSF52540">
    <property type="entry name" value="P-loop containing nucleoside triphosphate hydrolases"/>
    <property type="match status" value="1"/>
</dbReference>
<dbReference type="SMART" id="SM00382">
    <property type="entry name" value="AAA"/>
    <property type="match status" value="1"/>
</dbReference>
<accession>A0ABW1FZE5</accession>
<comment type="caution">
    <text evidence="7">The sequence shown here is derived from an EMBL/GenBank/DDBJ whole genome shotgun (WGS) entry which is preliminary data.</text>
</comment>
<keyword evidence="8" id="KW-1185">Reference proteome</keyword>
<evidence type="ECO:0000256" key="4">
    <source>
        <dbReference type="ARBA" id="ARBA00022840"/>
    </source>
</evidence>
<evidence type="ECO:0000256" key="2">
    <source>
        <dbReference type="ARBA" id="ARBA00022448"/>
    </source>
</evidence>
<reference evidence="8" key="1">
    <citation type="journal article" date="2019" name="Int. J. Syst. Evol. Microbiol.">
        <title>The Global Catalogue of Microorganisms (GCM) 10K type strain sequencing project: providing services to taxonomists for standard genome sequencing and annotation.</title>
        <authorList>
            <consortium name="The Broad Institute Genomics Platform"/>
            <consortium name="The Broad Institute Genome Sequencing Center for Infectious Disease"/>
            <person name="Wu L."/>
            <person name="Ma J."/>
        </authorList>
    </citation>
    <scope>NUCLEOTIDE SEQUENCE [LARGE SCALE GENOMIC DNA]</scope>
    <source>
        <strain evidence="8">JCM 4816</strain>
    </source>
</reference>
<evidence type="ECO:0000256" key="3">
    <source>
        <dbReference type="ARBA" id="ARBA00022741"/>
    </source>
</evidence>
<dbReference type="PROSITE" id="PS50893">
    <property type="entry name" value="ABC_TRANSPORTER_2"/>
    <property type="match status" value="1"/>
</dbReference>
<dbReference type="PANTHER" id="PTHR24220:SF689">
    <property type="entry name" value="LIPOPROTEIN-RELEASING SYSTEM ATP-BINDING PROTEIN LOLD"/>
    <property type="match status" value="1"/>
</dbReference>
<keyword evidence="2" id="KW-0813">Transport</keyword>
<dbReference type="InterPro" id="IPR027417">
    <property type="entry name" value="P-loop_NTPase"/>
</dbReference>
<dbReference type="Gene3D" id="3.40.50.300">
    <property type="entry name" value="P-loop containing nucleotide triphosphate hydrolases"/>
    <property type="match status" value="1"/>
</dbReference>
<feature type="region of interest" description="Disordered" evidence="5">
    <location>
        <begin position="241"/>
        <end position="297"/>
    </location>
</feature>
<dbReference type="InterPro" id="IPR017911">
    <property type="entry name" value="MacB-like_ATP-bd"/>
</dbReference>
<feature type="compositionally biased region" description="Low complexity" evidence="5">
    <location>
        <begin position="241"/>
        <end position="263"/>
    </location>
</feature>
<dbReference type="PANTHER" id="PTHR24220">
    <property type="entry name" value="IMPORT ATP-BINDING PROTEIN"/>
    <property type="match status" value="1"/>
</dbReference>
<evidence type="ECO:0000259" key="6">
    <source>
        <dbReference type="PROSITE" id="PS50893"/>
    </source>
</evidence>
<evidence type="ECO:0000313" key="7">
    <source>
        <dbReference type="EMBL" id="MFC5906844.1"/>
    </source>
</evidence>
<keyword evidence="3" id="KW-0547">Nucleotide-binding</keyword>
<evidence type="ECO:0000256" key="1">
    <source>
        <dbReference type="ARBA" id="ARBA00005417"/>
    </source>
</evidence>
<dbReference type="Pfam" id="PF00005">
    <property type="entry name" value="ABC_tran"/>
    <property type="match status" value="1"/>
</dbReference>
<dbReference type="RefSeq" id="WP_380580654.1">
    <property type="nucleotide sequence ID" value="NZ_JBHSQJ010000019.1"/>
</dbReference>
<dbReference type="InterPro" id="IPR003593">
    <property type="entry name" value="AAA+_ATPase"/>
</dbReference>
<dbReference type="Proteomes" id="UP001596174">
    <property type="component" value="Unassembled WGS sequence"/>
</dbReference>
<gene>
    <name evidence="7" type="ORF">ACFP3V_06415</name>
</gene>
<dbReference type="GO" id="GO:0005524">
    <property type="term" value="F:ATP binding"/>
    <property type="evidence" value="ECO:0007669"/>
    <property type="project" value="UniProtKB-KW"/>
</dbReference>
<feature type="domain" description="ABC transporter" evidence="6">
    <location>
        <begin position="20"/>
        <end position="255"/>
    </location>
</feature>
<organism evidence="7 8">
    <name type="scientific">Streptacidiphilus monticola</name>
    <dbReference type="NCBI Taxonomy" id="2161674"/>
    <lineage>
        <taxon>Bacteria</taxon>
        <taxon>Bacillati</taxon>
        <taxon>Actinomycetota</taxon>
        <taxon>Actinomycetes</taxon>
        <taxon>Kitasatosporales</taxon>
        <taxon>Streptomycetaceae</taxon>
        <taxon>Streptacidiphilus</taxon>
    </lineage>
</organism>
<keyword evidence="4 7" id="KW-0067">ATP-binding</keyword>
<evidence type="ECO:0000256" key="5">
    <source>
        <dbReference type="SAM" id="MobiDB-lite"/>
    </source>
</evidence>
<dbReference type="InterPro" id="IPR015854">
    <property type="entry name" value="ABC_transpr_LolD-like"/>
</dbReference>
<dbReference type="EMBL" id="JBHSQJ010000019">
    <property type="protein sequence ID" value="MFC5906844.1"/>
    <property type="molecule type" value="Genomic_DNA"/>
</dbReference>
<proteinExistence type="inferred from homology"/>
<dbReference type="CDD" id="cd03255">
    <property type="entry name" value="ABC_MJ0796_LolCDE_FtsE"/>
    <property type="match status" value="1"/>
</dbReference>
<evidence type="ECO:0000313" key="8">
    <source>
        <dbReference type="Proteomes" id="UP001596174"/>
    </source>
</evidence>
<dbReference type="InterPro" id="IPR003439">
    <property type="entry name" value="ABC_transporter-like_ATP-bd"/>
</dbReference>
<sequence length="297" mass="31735">MQRRFPVSVAPAAPPDNDVLWARALVKFHQGTPALRSVSLGVREGEVLAVTGPRGAGKTTLLDCLSGILTADEGEIWFNSSPVHTLNRAGRERLRRERFGYVGPEPHLVPELTARENVALPLLLAGAPRRDAYTAAAEWLERLDVAACAKLRPAELVQDQRQRVAVARALAPRPAVLFADEPTAPLHRESQDQVMRILLAASRSHKITLILATHDSNVARYADRIAAMADGRLAAPVTARQEAAAPAESEPLPVAVPAATALGPGSGGDSEPQPDPPLEPQLDSQSEEDAARCSTSV</sequence>